<evidence type="ECO:0000313" key="3">
    <source>
        <dbReference type="Proteomes" id="UP000661077"/>
    </source>
</evidence>
<accession>A0ABS1WQA9</accession>
<reference evidence="2 3" key="1">
    <citation type="journal article" date="2021" name="Int. J. Syst. Evol. Microbiol.">
        <title>Steroidobacter gossypii sp. nov., isolated from soil of cotton cropping field.</title>
        <authorList>
            <person name="Huang R."/>
            <person name="Yang S."/>
            <person name="Zhen C."/>
            <person name="Liu W."/>
        </authorList>
    </citation>
    <scope>NUCLEOTIDE SEQUENCE [LARGE SCALE GENOMIC DNA]</scope>
    <source>
        <strain evidence="2 3">S1-65</strain>
    </source>
</reference>
<evidence type="ECO:0008006" key="4">
    <source>
        <dbReference type="Google" id="ProtNLM"/>
    </source>
</evidence>
<evidence type="ECO:0000313" key="2">
    <source>
        <dbReference type="EMBL" id="MBM0103154.1"/>
    </source>
</evidence>
<gene>
    <name evidence="2" type="ORF">JM946_00275</name>
</gene>
<keyword evidence="3" id="KW-1185">Reference proteome</keyword>
<protein>
    <recommendedName>
        <fullName evidence="4">Glycerophosphoryl diester phosphodiesterase membrane domain-containing protein</fullName>
    </recommendedName>
</protein>
<proteinExistence type="predicted"/>
<feature type="transmembrane region" description="Helical" evidence="1">
    <location>
        <begin position="229"/>
        <end position="248"/>
    </location>
</feature>
<comment type="caution">
    <text evidence="2">The sequence shown here is derived from an EMBL/GenBank/DDBJ whole genome shotgun (WGS) entry which is preliminary data.</text>
</comment>
<sequence>MAIQPTQPQGVGGVLDTAFQLYKASFGAVWPISLLLAVVNGVPAVIMAFTLADLDPSTLATNPFAMYNDPMTVIITLVAGVLALWIGSALFIKQRAVGIAEQMSTGEALGAALPRLLPMFIAGILFAIAIAIGIILLVIPGLILMVSLFLYMTLLLFENKGPIDSLIGSHKLVWGNWWRSCAVMTLMAILLFVILLAVGLVIGVIMPFAGLALGDAIALSMLMQGVSNALFYMFLGPFATAVLISLYWDLKLRKQGGDLAARVNALSAA</sequence>
<feature type="transmembrane region" description="Helical" evidence="1">
    <location>
        <begin position="71"/>
        <end position="92"/>
    </location>
</feature>
<feature type="transmembrane region" description="Helical" evidence="1">
    <location>
        <begin position="177"/>
        <end position="209"/>
    </location>
</feature>
<keyword evidence="1" id="KW-0812">Transmembrane</keyword>
<feature type="transmembrane region" description="Helical" evidence="1">
    <location>
        <begin position="113"/>
        <end position="132"/>
    </location>
</feature>
<evidence type="ECO:0000256" key="1">
    <source>
        <dbReference type="SAM" id="Phobius"/>
    </source>
</evidence>
<name>A0ABS1WQA9_9GAMM</name>
<dbReference type="Proteomes" id="UP000661077">
    <property type="component" value="Unassembled WGS sequence"/>
</dbReference>
<keyword evidence="1" id="KW-1133">Transmembrane helix</keyword>
<keyword evidence="1" id="KW-0472">Membrane</keyword>
<dbReference type="EMBL" id="JAEVLS010000001">
    <property type="protein sequence ID" value="MBM0103154.1"/>
    <property type="molecule type" value="Genomic_DNA"/>
</dbReference>
<feature type="transmembrane region" description="Helical" evidence="1">
    <location>
        <begin position="28"/>
        <end position="51"/>
    </location>
</feature>
<organism evidence="2 3">
    <name type="scientific">Steroidobacter gossypii</name>
    <dbReference type="NCBI Taxonomy" id="2805490"/>
    <lineage>
        <taxon>Bacteria</taxon>
        <taxon>Pseudomonadati</taxon>
        <taxon>Pseudomonadota</taxon>
        <taxon>Gammaproteobacteria</taxon>
        <taxon>Steroidobacterales</taxon>
        <taxon>Steroidobacteraceae</taxon>
        <taxon>Steroidobacter</taxon>
    </lineage>
</organism>
<feature type="transmembrane region" description="Helical" evidence="1">
    <location>
        <begin position="138"/>
        <end position="157"/>
    </location>
</feature>
<dbReference type="RefSeq" id="WP_203165140.1">
    <property type="nucleotide sequence ID" value="NZ_JAEVLS010000001.1"/>
</dbReference>